<keyword evidence="1" id="KW-0472">Membrane</keyword>
<dbReference type="RefSeq" id="WP_269656877.1">
    <property type="nucleotide sequence ID" value="NZ_CP114413.1"/>
</dbReference>
<keyword evidence="1" id="KW-0812">Transmembrane</keyword>
<sequence>MAYGLANGPWGSAANAALAAGAAAIVGAAALVVQEWLARRSAHVRRKRGIEEATAYLAFLEQWLTTYEAVRPGAEIDRTREAVAGSLDTVLREVEALLEETRRAAHTSFGDRAKRALLLYESRSVGARRVKIAFYFNGSLWLGASLGYAFDSSMSAQERISQSLGWGLWGVVTTVALGLWATHLDRGGRAGPAA</sequence>
<keyword evidence="1" id="KW-1133">Transmembrane helix</keyword>
<protein>
    <submittedName>
        <fullName evidence="2">Uncharacterized protein</fullName>
    </submittedName>
</protein>
<feature type="transmembrane region" description="Helical" evidence="1">
    <location>
        <begin position="132"/>
        <end position="150"/>
    </location>
</feature>
<dbReference type="EMBL" id="CP114413">
    <property type="protein sequence ID" value="WAZ19193.1"/>
    <property type="molecule type" value="Genomic_DNA"/>
</dbReference>
<evidence type="ECO:0000313" key="2">
    <source>
        <dbReference type="EMBL" id="WAZ19193.1"/>
    </source>
</evidence>
<evidence type="ECO:0000256" key="1">
    <source>
        <dbReference type="SAM" id="Phobius"/>
    </source>
</evidence>
<feature type="transmembrane region" description="Helical" evidence="1">
    <location>
        <begin position="162"/>
        <end position="181"/>
    </location>
</feature>
<proteinExistence type="predicted"/>
<name>A0ABY7K4X0_9ACTN</name>
<evidence type="ECO:0000313" key="3">
    <source>
        <dbReference type="Proteomes" id="UP001164439"/>
    </source>
</evidence>
<keyword evidence="3" id="KW-1185">Reference proteome</keyword>
<feature type="transmembrane region" description="Helical" evidence="1">
    <location>
        <begin position="16"/>
        <end position="38"/>
    </location>
</feature>
<accession>A0ABY7K4X0</accession>
<gene>
    <name evidence="2" type="ORF">STRCI_000227</name>
</gene>
<organism evidence="2 3">
    <name type="scientific">Streptomyces cinnabarinus</name>
    <dbReference type="NCBI Taxonomy" id="67287"/>
    <lineage>
        <taxon>Bacteria</taxon>
        <taxon>Bacillati</taxon>
        <taxon>Actinomycetota</taxon>
        <taxon>Actinomycetes</taxon>
        <taxon>Kitasatosporales</taxon>
        <taxon>Streptomycetaceae</taxon>
        <taxon>Streptomyces</taxon>
    </lineage>
</organism>
<reference evidence="2" key="1">
    <citation type="submission" date="2022-12" db="EMBL/GenBank/DDBJ databases">
        <authorList>
            <person name="Ruckert C."/>
            <person name="Busche T."/>
            <person name="Kalinowski J."/>
            <person name="Wittmann C."/>
        </authorList>
    </citation>
    <scope>NUCLEOTIDE SEQUENCE</scope>
    <source>
        <strain evidence="2">DSM 40467</strain>
    </source>
</reference>
<dbReference type="Proteomes" id="UP001164439">
    <property type="component" value="Chromosome"/>
</dbReference>